<dbReference type="InterPro" id="IPR029071">
    <property type="entry name" value="Ubiquitin-like_domsf"/>
</dbReference>
<dbReference type="AlphaFoldDB" id="A0A8S9G0E8"/>
<dbReference type="GO" id="GO:0070628">
    <property type="term" value="F:proteasome binding"/>
    <property type="evidence" value="ECO:0007669"/>
    <property type="project" value="TreeGrafter"/>
</dbReference>
<dbReference type="Gene3D" id="3.10.20.90">
    <property type="entry name" value="Phosphatidylinositol 3-kinase Catalytic Subunit, Chain A, domain 1"/>
    <property type="match status" value="1"/>
</dbReference>
<dbReference type="Proteomes" id="UP000712281">
    <property type="component" value="Unassembled WGS sequence"/>
</dbReference>
<accession>A0A8S9G0E8</accession>
<dbReference type="InterPro" id="IPR009060">
    <property type="entry name" value="UBA-like_sf"/>
</dbReference>
<dbReference type="SUPFAM" id="SSF54236">
    <property type="entry name" value="Ubiquitin-like"/>
    <property type="match status" value="1"/>
</dbReference>
<dbReference type="GO" id="GO:0005829">
    <property type="term" value="C:cytosol"/>
    <property type="evidence" value="ECO:0007669"/>
    <property type="project" value="TreeGrafter"/>
</dbReference>
<reference evidence="1" key="1">
    <citation type="submission" date="2019-12" db="EMBL/GenBank/DDBJ databases">
        <title>Genome sequencing and annotation of Brassica cretica.</title>
        <authorList>
            <person name="Studholme D.J."/>
            <person name="Sarris P.F."/>
        </authorList>
    </citation>
    <scope>NUCLEOTIDE SEQUENCE</scope>
    <source>
        <strain evidence="1">PFS-001/15</strain>
        <tissue evidence="1">Leaf</tissue>
    </source>
</reference>
<protein>
    <recommendedName>
        <fullName evidence="3">UBA domain-containing protein</fullName>
    </recommendedName>
</protein>
<dbReference type="GO" id="GO:0043161">
    <property type="term" value="P:proteasome-mediated ubiquitin-dependent protein catabolic process"/>
    <property type="evidence" value="ECO:0007669"/>
    <property type="project" value="TreeGrafter"/>
</dbReference>
<dbReference type="Gene3D" id="1.10.8.10">
    <property type="entry name" value="DNA helicase RuvA subunit, C-terminal domain"/>
    <property type="match status" value="1"/>
</dbReference>
<sequence length="179" mass="19896">MKIFVKTLKGARFEIQVNPEDSVRKFSRIFAQTVSLHTACRVSFTLEANNVSEKSIIAVMKRKPASTGTSTSSASLKPQVHAAHPSSAASNVNYESIPETDIQQILEIVSGTWSREAVAYAIYFASNDLDKAVEYLYFGLPVQSEDPYTTEEHTQDQPEAPQDAVQEWSLDILRNTPEV</sequence>
<evidence type="ECO:0008006" key="3">
    <source>
        <dbReference type="Google" id="ProtNLM"/>
    </source>
</evidence>
<dbReference type="GO" id="GO:0031593">
    <property type="term" value="F:polyubiquitin modification-dependent protein binding"/>
    <property type="evidence" value="ECO:0007669"/>
    <property type="project" value="TreeGrafter"/>
</dbReference>
<name>A0A8S9G0E8_BRACR</name>
<gene>
    <name evidence="1" type="ORF">F2Q68_00022671</name>
</gene>
<dbReference type="EMBL" id="QGKW02002228">
    <property type="protein sequence ID" value="KAF2539420.1"/>
    <property type="molecule type" value="Genomic_DNA"/>
</dbReference>
<dbReference type="GO" id="GO:0043130">
    <property type="term" value="F:ubiquitin binding"/>
    <property type="evidence" value="ECO:0007669"/>
    <property type="project" value="TreeGrafter"/>
</dbReference>
<proteinExistence type="predicted"/>
<dbReference type="SUPFAM" id="SSF46934">
    <property type="entry name" value="UBA-like"/>
    <property type="match status" value="1"/>
</dbReference>
<evidence type="ECO:0000313" key="2">
    <source>
        <dbReference type="Proteomes" id="UP000712281"/>
    </source>
</evidence>
<comment type="caution">
    <text evidence="1">The sequence shown here is derived from an EMBL/GenBank/DDBJ whole genome shotgun (WGS) entry which is preliminary data.</text>
</comment>
<dbReference type="GO" id="GO:0005654">
    <property type="term" value="C:nucleoplasm"/>
    <property type="evidence" value="ECO:0007669"/>
    <property type="project" value="TreeGrafter"/>
</dbReference>
<organism evidence="1 2">
    <name type="scientific">Brassica cretica</name>
    <name type="common">Mustard</name>
    <dbReference type="NCBI Taxonomy" id="69181"/>
    <lineage>
        <taxon>Eukaryota</taxon>
        <taxon>Viridiplantae</taxon>
        <taxon>Streptophyta</taxon>
        <taxon>Embryophyta</taxon>
        <taxon>Tracheophyta</taxon>
        <taxon>Spermatophyta</taxon>
        <taxon>Magnoliopsida</taxon>
        <taxon>eudicotyledons</taxon>
        <taxon>Gunneridae</taxon>
        <taxon>Pentapetalae</taxon>
        <taxon>rosids</taxon>
        <taxon>malvids</taxon>
        <taxon>Brassicales</taxon>
        <taxon>Brassicaceae</taxon>
        <taxon>Brassiceae</taxon>
        <taxon>Brassica</taxon>
    </lineage>
</organism>
<evidence type="ECO:0000313" key="1">
    <source>
        <dbReference type="EMBL" id="KAF2539420.1"/>
    </source>
</evidence>
<dbReference type="PANTHER" id="PTHR10621">
    <property type="entry name" value="UV EXCISION REPAIR PROTEIN RAD23"/>
    <property type="match status" value="1"/>
</dbReference>
<dbReference type="PANTHER" id="PTHR10621:SF47">
    <property type="entry name" value="DNA REPAIR PROTEIN RAD23"/>
    <property type="match status" value="1"/>
</dbReference>